<dbReference type="STRING" id="1921010.MMIC_P1727"/>
<dbReference type="EMBL" id="BDFD01000015">
    <property type="protein sequence ID" value="GAV20754.1"/>
    <property type="molecule type" value="Genomic_DNA"/>
</dbReference>
<dbReference type="Proteomes" id="UP000231632">
    <property type="component" value="Unassembled WGS sequence"/>
</dbReference>
<name>A0A1L8CPE0_9PROT</name>
<evidence type="ECO:0000256" key="1">
    <source>
        <dbReference type="SAM" id="Phobius"/>
    </source>
</evidence>
<gene>
    <name evidence="2" type="ORF">MMIC_P1727</name>
</gene>
<dbReference type="RefSeq" id="WP_265331369.1">
    <property type="nucleotide sequence ID" value="NZ_BDFD01000015.1"/>
</dbReference>
<evidence type="ECO:0000313" key="2">
    <source>
        <dbReference type="EMBL" id="GAV20754.1"/>
    </source>
</evidence>
<proteinExistence type="predicted"/>
<keyword evidence="1" id="KW-0472">Membrane</keyword>
<feature type="transmembrane region" description="Helical" evidence="1">
    <location>
        <begin position="24"/>
        <end position="42"/>
    </location>
</feature>
<dbReference type="AlphaFoldDB" id="A0A1L8CPE0"/>
<evidence type="ECO:0000313" key="3">
    <source>
        <dbReference type="Proteomes" id="UP000231632"/>
    </source>
</evidence>
<reference evidence="2 3" key="1">
    <citation type="journal article" date="2017" name="Arch. Microbiol.">
        <title>Mariprofundus micogutta sp. nov., a novel iron-oxidizing zetaproteobacterium isolated from a deep-sea hydrothermal field at the Bayonnaise knoll of the Izu-Ogasawara arc, and a description of Mariprofundales ord. nov. and Zetaproteobacteria classis nov.</title>
        <authorList>
            <person name="Makita H."/>
            <person name="Tanaka E."/>
            <person name="Mitsunobu S."/>
            <person name="Miyazaki M."/>
            <person name="Nunoura T."/>
            <person name="Uematsu K."/>
            <person name="Takaki Y."/>
            <person name="Nishi S."/>
            <person name="Shimamura S."/>
            <person name="Takai K."/>
        </authorList>
    </citation>
    <scope>NUCLEOTIDE SEQUENCE [LARGE SCALE GENOMIC DNA]</scope>
    <source>
        <strain evidence="2 3">ET2</strain>
    </source>
</reference>
<keyword evidence="1" id="KW-1133">Transmembrane helix</keyword>
<comment type="caution">
    <text evidence="2">The sequence shown here is derived from an EMBL/GenBank/DDBJ whole genome shotgun (WGS) entry which is preliminary data.</text>
</comment>
<keyword evidence="1" id="KW-0812">Transmembrane</keyword>
<organism evidence="2 3">
    <name type="scientific">Mariprofundus micogutta</name>
    <dbReference type="NCBI Taxonomy" id="1921010"/>
    <lineage>
        <taxon>Bacteria</taxon>
        <taxon>Pseudomonadati</taxon>
        <taxon>Pseudomonadota</taxon>
        <taxon>Candidatius Mariprofundia</taxon>
        <taxon>Mariprofundales</taxon>
        <taxon>Mariprofundaceae</taxon>
        <taxon>Mariprofundus</taxon>
    </lineage>
</organism>
<sequence>MSAIFHDDVQQVEFPEVQGWEKKLYDFQIPIALIALAALFFFR</sequence>
<protein>
    <submittedName>
        <fullName evidence="2">Uncharacterized protein</fullName>
    </submittedName>
</protein>
<accession>A0A1L8CPE0</accession>
<keyword evidence="3" id="KW-1185">Reference proteome</keyword>